<dbReference type="InterPro" id="IPR009057">
    <property type="entry name" value="Homeodomain-like_sf"/>
</dbReference>
<keyword evidence="5" id="KW-1185">Reference proteome</keyword>
<dbReference type="SUPFAM" id="SSF46689">
    <property type="entry name" value="Homeodomain-like"/>
    <property type="match status" value="1"/>
</dbReference>
<reference evidence="4 5" key="1">
    <citation type="submission" date="2020-11" db="EMBL/GenBank/DDBJ databases">
        <authorList>
            <person name="Wallbank WR R."/>
            <person name="Pardo Diaz C."/>
            <person name="Kozak K."/>
            <person name="Martin S."/>
            <person name="Jiggins C."/>
            <person name="Moest M."/>
            <person name="Warren A I."/>
            <person name="Generalovic N T."/>
            <person name="Byers J.R.P. K."/>
            <person name="Montejo-Kovacevich G."/>
            <person name="Yen C E."/>
        </authorList>
    </citation>
    <scope>NUCLEOTIDE SEQUENCE [LARGE SCALE GENOMIC DNA]</scope>
</reference>
<dbReference type="AlphaFoldDB" id="A0A7R8Z291"/>
<evidence type="ECO:0000259" key="3">
    <source>
        <dbReference type="PROSITE" id="PS51253"/>
    </source>
</evidence>
<evidence type="ECO:0000256" key="1">
    <source>
        <dbReference type="ARBA" id="ARBA00004123"/>
    </source>
</evidence>
<dbReference type="PROSITE" id="PS51253">
    <property type="entry name" value="HTH_CENPB"/>
    <property type="match status" value="1"/>
</dbReference>
<dbReference type="InterPro" id="IPR006600">
    <property type="entry name" value="HTH_CenpB_DNA-bd_dom"/>
</dbReference>
<dbReference type="GO" id="GO:0005634">
    <property type="term" value="C:nucleus"/>
    <property type="evidence" value="ECO:0007669"/>
    <property type="project" value="UniProtKB-SubCell"/>
</dbReference>
<name>A0A7R8Z291_HERIL</name>
<organism evidence="4 5">
    <name type="scientific">Hermetia illucens</name>
    <name type="common">Black soldier fly</name>
    <dbReference type="NCBI Taxonomy" id="343691"/>
    <lineage>
        <taxon>Eukaryota</taxon>
        <taxon>Metazoa</taxon>
        <taxon>Ecdysozoa</taxon>
        <taxon>Arthropoda</taxon>
        <taxon>Hexapoda</taxon>
        <taxon>Insecta</taxon>
        <taxon>Pterygota</taxon>
        <taxon>Neoptera</taxon>
        <taxon>Endopterygota</taxon>
        <taxon>Diptera</taxon>
        <taxon>Brachycera</taxon>
        <taxon>Stratiomyomorpha</taxon>
        <taxon>Stratiomyidae</taxon>
        <taxon>Hermetiinae</taxon>
        <taxon>Hermetia</taxon>
    </lineage>
</organism>
<dbReference type="EMBL" id="LR899014">
    <property type="protein sequence ID" value="CAD7093336.1"/>
    <property type="molecule type" value="Genomic_DNA"/>
</dbReference>
<proteinExistence type="predicted"/>
<dbReference type="GO" id="GO:0003677">
    <property type="term" value="F:DNA binding"/>
    <property type="evidence" value="ECO:0007669"/>
    <property type="project" value="UniProtKB-KW"/>
</dbReference>
<dbReference type="SMART" id="SM00674">
    <property type="entry name" value="CENPB"/>
    <property type="match status" value="1"/>
</dbReference>
<dbReference type="InterPro" id="IPR050863">
    <property type="entry name" value="CenT-Element_Derived"/>
</dbReference>
<comment type="subcellular location">
    <subcellularLocation>
        <location evidence="1">Nucleus</location>
    </subcellularLocation>
</comment>
<evidence type="ECO:0000256" key="2">
    <source>
        <dbReference type="ARBA" id="ARBA00023125"/>
    </source>
</evidence>
<dbReference type="Gene3D" id="1.10.10.60">
    <property type="entry name" value="Homeodomain-like"/>
    <property type="match status" value="1"/>
</dbReference>
<sequence length="172" mass="19424">MEEYNIASTNLKKKKPKSGQLDSALYLWFSDKIFEGKPITRLIIVEQAKQVQQNLNIDLAGKFSEGWLRHFKIIHGIRKLDISGELKSVGIAATEELKVKFKSIVSENGLTPCQIYNPDETDLLWRCLSNSTLVGGDEKNVKGFKKNKDQLTVLQCSNSSENHKLVPFMIGK</sequence>
<dbReference type="PANTHER" id="PTHR19303:SF73">
    <property type="entry name" value="PROTEIN PDC2"/>
    <property type="match status" value="1"/>
</dbReference>
<gene>
    <name evidence="4" type="ORF">HERILL_LOCUS15621</name>
</gene>
<dbReference type="InParanoid" id="A0A7R8Z291"/>
<protein>
    <recommendedName>
        <fullName evidence="3">HTH CENPB-type domain-containing protein</fullName>
    </recommendedName>
</protein>
<evidence type="ECO:0000313" key="5">
    <source>
        <dbReference type="Proteomes" id="UP000594454"/>
    </source>
</evidence>
<keyword evidence="2" id="KW-0238">DNA-binding</keyword>
<dbReference type="Pfam" id="PF03221">
    <property type="entry name" value="HTH_Tnp_Tc5"/>
    <property type="match status" value="1"/>
</dbReference>
<accession>A0A7R8Z291</accession>
<dbReference type="PANTHER" id="PTHR19303">
    <property type="entry name" value="TRANSPOSON"/>
    <property type="match status" value="1"/>
</dbReference>
<evidence type="ECO:0000313" key="4">
    <source>
        <dbReference type="EMBL" id="CAD7093336.1"/>
    </source>
</evidence>
<feature type="domain" description="HTH CENPB-type" evidence="3">
    <location>
        <begin position="9"/>
        <end position="81"/>
    </location>
</feature>
<dbReference type="Proteomes" id="UP000594454">
    <property type="component" value="Chromosome 6"/>
</dbReference>